<dbReference type="CDD" id="cd03784">
    <property type="entry name" value="GT1_Gtf-like"/>
    <property type="match status" value="1"/>
</dbReference>
<dbReference type="EMBL" id="BDDD01000001">
    <property type="protein sequence ID" value="GAV56496.1"/>
    <property type="molecule type" value="Genomic_DNA"/>
</dbReference>
<evidence type="ECO:0000313" key="4">
    <source>
        <dbReference type="EMBL" id="GAV56496.1"/>
    </source>
</evidence>
<dbReference type="Pfam" id="PF00201">
    <property type="entry name" value="UDPGT"/>
    <property type="match status" value="1"/>
</dbReference>
<evidence type="ECO:0000256" key="3">
    <source>
        <dbReference type="ARBA" id="ARBA00022679"/>
    </source>
</evidence>
<dbReference type="InterPro" id="IPR002213">
    <property type="entry name" value="UDP_glucos_trans"/>
</dbReference>
<accession>A0A1Q3AL64</accession>
<dbReference type="FunFam" id="3.40.50.2000:FF:000064">
    <property type="entry name" value="Glycosyltransferase"/>
    <property type="match status" value="1"/>
</dbReference>
<dbReference type="AlphaFoldDB" id="A0A1Q3AL64"/>
<dbReference type="FunCoup" id="A0A1Q3AL64">
    <property type="interactions" value="120"/>
</dbReference>
<keyword evidence="3" id="KW-0808">Transferase</keyword>
<dbReference type="PANTHER" id="PTHR48047">
    <property type="entry name" value="GLYCOSYLTRANSFERASE"/>
    <property type="match status" value="1"/>
</dbReference>
<keyword evidence="2" id="KW-0328">Glycosyltransferase</keyword>
<evidence type="ECO:0000313" key="5">
    <source>
        <dbReference type="Proteomes" id="UP000187406"/>
    </source>
</evidence>
<sequence length="448" mass="49227">MSGAHILVYPYLSAGHIIPLLDLTHRLHTRGLTVTVVVTPNNLSLLNPLLSTHASSSTLQPLVLPSPQPSNFSSNRLIDSMHGLRLLHYPLLLQWFSSHPSPPVAIISDFFLGWTHQLATELGLPRVVFSPSAAFAFAVQHQTWIDSPKNDGPSTVSFPNIPGSPRYPWHQISHIYRSLKEGDPDREFYKSTLLANLVSWGVVFNSFSELEGVYIDHVKKEAGHDRIWAVGPLLPPDDDLMRPANRGGSSSVPCHEVMTWLDARREHSVVYVCFGSRAELTREQTDGLAAGLEKSGVHFIWCVRGVMPAGYEERVAGRGFVINGWAPQVEILRHRAVGVFLTHCGWNSTLEGIAAGVVMLTWPTSADQFSNAQLLVEELGVGVRVGDGTEVIPESGELARILAESLDENRAERVRANKLRDAALTAVKGGSSDKDLDDFVLRLNALSK</sequence>
<evidence type="ECO:0000256" key="1">
    <source>
        <dbReference type="ARBA" id="ARBA00009995"/>
    </source>
</evidence>
<comment type="caution">
    <text evidence="4">The sequence shown here is derived from an EMBL/GenBank/DDBJ whole genome shotgun (WGS) entry which is preliminary data.</text>
</comment>
<organism evidence="4 5">
    <name type="scientific">Cephalotus follicularis</name>
    <name type="common">Albany pitcher plant</name>
    <dbReference type="NCBI Taxonomy" id="3775"/>
    <lineage>
        <taxon>Eukaryota</taxon>
        <taxon>Viridiplantae</taxon>
        <taxon>Streptophyta</taxon>
        <taxon>Embryophyta</taxon>
        <taxon>Tracheophyta</taxon>
        <taxon>Spermatophyta</taxon>
        <taxon>Magnoliopsida</taxon>
        <taxon>eudicotyledons</taxon>
        <taxon>Gunneridae</taxon>
        <taxon>Pentapetalae</taxon>
        <taxon>rosids</taxon>
        <taxon>fabids</taxon>
        <taxon>Oxalidales</taxon>
        <taxon>Cephalotaceae</taxon>
        <taxon>Cephalotus</taxon>
    </lineage>
</organism>
<dbReference type="PANTHER" id="PTHR48047:SF118">
    <property type="entry name" value="HEXOSYLTRANSFERASE-RELATED"/>
    <property type="match status" value="1"/>
</dbReference>
<protein>
    <submittedName>
        <fullName evidence="4">UDPGT domain-containing protein</fullName>
    </submittedName>
</protein>
<reference evidence="5" key="1">
    <citation type="submission" date="2016-04" db="EMBL/GenBank/DDBJ databases">
        <title>Cephalotus genome sequencing.</title>
        <authorList>
            <person name="Fukushima K."/>
            <person name="Hasebe M."/>
            <person name="Fang X."/>
        </authorList>
    </citation>
    <scope>NUCLEOTIDE SEQUENCE [LARGE SCALE GENOMIC DNA]</scope>
    <source>
        <strain evidence="5">cv. St1</strain>
    </source>
</reference>
<dbReference type="OrthoDB" id="5835829at2759"/>
<dbReference type="Proteomes" id="UP000187406">
    <property type="component" value="Unassembled WGS sequence"/>
</dbReference>
<keyword evidence="5" id="KW-1185">Reference proteome</keyword>
<dbReference type="InParanoid" id="A0A1Q3AL64"/>
<name>A0A1Q3AL64_CEPFO</name>
<dbReference type="Gene3D" id="3.40.50.2000">
    <property type="entry name" value="Glycogen Phosphorylase B"/>
    <property type="match status" value="2"/>
</dbReference>
<proteinExistence type="inferred from homology"/>
<dbReference type="SUPFAM" id="SSF53756">
    <property type="entry name" value="UDP-Glycosyltransferase/glycogen phosphorylase"/>
    <property type="match status" value="1"/>
</dbReference>
<gene>
    <name evidence="4" type="ORF">CFOL_v3_00038</name>
</gene>
<comment type="similarity">
    <text evidence="1">Belongs to the UDP-glycosyltransferase family.</text>
</comment>
<dbReference type="GO" id="GO:0035251">
    <property type="term" value="F:UDP-glucosyltransferase activity"/>
    <property type="evidence" value="ECO:0007669"/>
    <property type="project" value="TreeGrafter"/>
</dbReference>
<evidence type="ECO:0000256" key="2">
    <source>
        <dbReference type="ARBA" id="ARBA00022676"/>
    </source>
</evidence>